<evidence type="ECO:0000313" key="10">
    <source>
        <dbReference type="Proteomes" id="UP000035681"/>
    </source>
</evidence>
<evidence type="ECO:0000256" key="2">
    <source>
        <dbReference type="ARBA" id="ARBA00022741"/>
    </source>
</evidence>
<dbReference type="EC" id="3.6.4.13" evidence="1"/>
<dbReference type="GO" id="GO:0016787">
    <property type="term" value="F:hydrolase activity"/>
    <property type="evidence" value="ECO:0007669"/>
    <property type="project" value="UniProtKB-KW"/>
</dbReference>
<dbReference type="AlphaFoldDB" id="A0AAF5DG63"/>
<dbReference type="InterPro" id="IPR001650">
    <property type="entry name" value="Helicase_C-like"/>
</dbReference>
<dbReference type="InterPro" id="IPR014001">
    <property type="entry name" value="Helicase_ATP-bd"/>
</dbReference>
<reference evidence="11" key="1">
    <citation type="submission" date="2024-02" db="UniProtKB">
        <authorList>
            <consortium name="WormBaseParasite"/>
        </authorList>
    </citation>
    <scope>IDENTIFICATION</scope>
</reference>
<evidence type="ECO:0000259" key="8">
    <source>
        <dbReference type="PROSITE" id="PS51194"/>
    </source>
</evidence>
<dbReference type="SUPFAM" id="SSF52540">
    <property type="entry name" value="P-loop containing nucleoside triphosphate hydrolases"/>
    <property type="match status" value="2"/>
</dbReference>
<dbReference type="InterPro" id="IPR013632">
    <property type="entry name" value="Rad51_C"/>
</dbReference>
<keyword evidence="5" id="KW-0067">ATP-binding</keyword>
<proteinExistence type="predicted"/>
<feature type="short sequence motif" description="Q motif" evidence="6">
    <location>
        <begin position="244"/>
        <end position="272"/>
    </location>
</feature>
<dbReference type="Pfam" id="PF08423">
    <property type="entry name" value="Rad51"/>
    <property type="match status" value="1"/>
</dbReference>
<keyword evidence="2" id="KW-0547">Nucleotide-binding</keyword>
<keyword evidence="3" id="KW-0378">Hydrolase</keyword>
<dbReference type="GO" id="GO:0005524">
    <property type="term" value="F:ATP binding"/>
    <property type="evidence" value="ECO:0007669"/>
    <property type="project" value="UniProtKB-KW"/>
</dbReference>
<dbReference type="CDD" id="cd17955">
    <property type="entry name" value="DEADc_DDX49"/>
    <property type="match status" value="1"/>
</dbReference>
<evidence type="ECO:0000256" key="1">
    <source>
        <dbReference type="ARBA" id="ARBA00012552"/>
    </source>
</evidence>
<dbReference type="GO" id="GO:0003724">
    <property type="term" value="F:RNA helicase activity"/>
    <property type="evidence" value="ECO:0007669"/>
    <property type="project" value="UniProtKB-EC"/>
</dbReference>
<evidence type="ECO:0000259" key="9">
    <source>
        <dbReference type="PROSITE" id="PS51195"/>
    </source>
</evidence>
<dbReference type="Pfam" id="PF00270">
    <property type="entry name" value="DEAD"/>
    <property type="match status" value="1"/>
</dbReference>
<dbReference type="PROSITE" id="PS51192">
    <property type="entry name" value="HELICASE_ATP_BIND_1"/>
    <property type="match status" value="1"/>
</dbReference>
<evidence type="ECO:0000256" key="5">
    <source>
        <dbReference type="ARBA" id="ARBA00022840"/>
    </source>
</evidence>
<evidence type="ECO:0000256" key="4">
    <source>
        <dbReference type="ARBA" id="ARBA00022806"/>
    </source>
</evidence>
<accession>A0AAF5DG63</accession>
<dbReference type="InterPro" id="IPR011545">
    <property type="entry name" value="DEAD/DEAH_box_helicase_dom"/>
</dbReference>
<dbReference type="PANTHER" id="PTHR47959">
    <property type="entry name" value="ATP-DEPENDENT RNA HELICASE RHLE-RELATED"/>
    <property type="match status" value="1"/>
</dbReference>
<dbReference type="GO" id="GO:0003676">
    <property type="term" value="F:nucleic acid binding"/>
    <property type="evidence" value="ECO:0007669"/>
    <property type="project" value="InterPro"/>
</dbReference>
<dbReference type="GO" id="GO:0005829">
    <property type="term" value="C:cytosol"/>
    <property type="evidence" value="ECO:0007669"/>
    <property type="project" value="TreeGrafter"/>
</dbReference>
<dbReference type="PROSITE" id="PS51195">
    <property type="entry name" value="Q_MOTIF"/>
    <property type="match status" value="1"/>
</dbReference>
<dbReference type="CDD" id="cd18787">
    <property type="entry name" value="SF2_C_DEAD"/>
    <property type="match status" value="1"/>
</dbReference>
<dbReference type="Pfam" id="PF00271">
    <property type="entry name" value="Helicase_C"/>
    <property type="match status" value="1"/>
</dbReference>
<dbReference type="InterPro" id="IPR027417">
    <property type="entry name" value="P-loop_NTPase"/>
</dbReference>
<name>A0AAF5DG63_STRER</name>
<dbReference type="SMART" id="SM00490">
    <property type="entry name" value="HELICc"/>
    <property type="match status" value="1"/>
</dbReference>
<evidence type="ECO:0000256" key="3">
    <source>
        <dbReference type="ARBA" id="ARBA00022801"/>
    </source>
</evidence>
<organism evidence="10 11">
    <name type="scientific">Strongyloides stercoralis</name>
    <name type="common">Threadworm</name>
    <dbReference type="NCBI Taxonomy" id="6248"/>
    <lineage>
        <taxon>Eukaryota</taxon>
        <taxon>Metazoa</taxon>
        <taxon>Ecdysozoa</taxon>
        <taxon>Nematoda</taxon>
        <taxon>Chromadorea</taxon>
        <taxon>Rhabditida</taxon>
        <taxon>Tylenchina</taxon>
        <taxon>Panagrolaimomorpha</taxon>
        <taxon>Strongyloidoidea</taxon>
        <taxon>Strongyloididae</taxon>
        <taxon>Strongyloides</taxon>
    </lineage>
</organism>
<sequence>METLLQVCLRLGSDQFTHKFGIPEFDNLFENGIKCTEVSELVSEESCGETYFCYHLLATFLEDPTKIYDRIIYVDTNKTFRIEKVIELIKNENSKSDENLSRIIVKKIISIDELYNMIIGLPNFLKYTRVSLMVINSIYGCILSQELIANDYTSSIERILFGLKKLAKQEGIAILTINALVMPNNSSEPVPLLGVKWLKHIPKRVSLHQDVYISNMVKKKVFYSKKYEHGKLIHTNNVVSVTDVKFSDLGLGSWIVNQLKEMQIKKPTPVQVNCIPKILEGIDVLGCSKTGTGKTLAFALPILEKLSVDPYGIYALIITPTRELAFQISDQLIALGKPISLRCSTIVGGRSQNIQANELSKKPHIVVGTPGRIEDHIRSDPNGIARYFSKIKFLVLDEADQLLDGQYSLQLKSIFLALPKKRQTLLFSATITSALTQLHQVSIHKPYFFEDTDDIKTVDKLTQKYVLCPVGVKDAYLVYVVKNYVEKNEESSVLIFTYTCKEAQALAIMFNALGFSVSSLHSEISQKDRMSAISKFKNGNVKVLICTDVAARGLDISKVDLVINHNVPRCTKTYLHRVGRSARAGRVGGALTFVTPYDISLLQAVEEAIGKKLDELKVDDKKVTEYASQILIMKKEAEIKLEQRNFGERKKINRRKDMIRSGLDDTEVDKILQDQRKRKKELKILVVYNMEYCIFFEVEDVKNSRKCSSLTGSQ</sequence>
<dbReference type="PANTHER" id="PTHR47959:SF24">
    <property type="entry name" value="ATP-DEPENDENT RNA HELICASE"/>
    <property type="match status" value="1"/>
</dbReference>
<dbReference type="InterPro" id="IPR050079">
    <property type="entry name" value="DEAD_box_RNA_helicase"/>
</dbReference>
<dbReference type="SMART" id="SM00487">
    <property type="entry name" value="DEXDc"/>
    <property type="match status" value="1"/>
</dbReference>
<keyword evidence="10" id="KW-1185">Reference proteome</keyword>
<feature type="domain" description="Helicase ATP-binding" evidence="7">
    <location>
        <begin position="275"/>
        <end position="449"/>
    </location>
</feature>
<evidence type="ECO:0000259" key="7">
    <source>
        <dbReference type="PROSITE" id="PS51192"/>
    </source>
</evidence>
<dbReference type="Gene3D" id="3.40.50.300">
    <property type="entry name" value="P-loop containing nucleotide triphosphate hydrolases"/>
    <property type="match status" value="3"/>
</dbReference>
<evidence type="ECO:0000313" key="11">
    <source>
        <dbReference type="WBParaSite" id="TCONS_00011941.p1"/>
    </source>
</evidence>
<keyword evidence="4" id="KW-0347">Helicase</keyword>
<dbReference type="Proteomes" id="UP000035681">
    <property type="component" value="Unplaced"/>
</dbReference>
<dbReference type="WBParaSite" id="TCONS_00011941.p1">
    <property type="protein sequence ID" value="TCONS_00011941.p1"/>
    <property type="gene ID" value="XLOC_007045"/>
</dbReference>
<dbReference type="InterPro" id="IPR014014">
    <property type="entry name" value="RNA_helicase_DEAD_Q_motif"/>
</dbReference>
<evidence type="ECO:0000256" key="6">
    <source>
        <dbReference type="PROSITE-ProRule" id="PRU00552"/>
    </source>
</evidence>
<feature type="domain" description="DEAD-box RNA helicase Q" evidence="9">
    <location>
        <begin position="244"/>
        <end position="272"/>
    </location>
</feature>
<feature type="domain" description="Helicase C-terminal" evidence="8">
    <location>
        <begin position="480"/>
        <end position="624"/>
    </location>
</feature>
<protein>
    <recommendedName>
        <fullName evidence="1">RNA helicase</fullName>
        <ecNumber evidence="1">3.6.4.13</ecNumber>
    </recommendedName>
</protein>
<dbReference type="PROSITE" id="PS51194">
    <property type="entry name" value="HELICASE_CTER"/>
    <property type="match status" value="1"/>
</dbReference>